<dbReference type="GO" id="GO:0004764">
    <property type="term" value="F:shikimate 3-dehydrogenase (NADP+) activity"/>
    <property type="evidence" value="ECO:0007669"/>
    <property type="project" value="InterPro"/>
</dbReference>
<sequence length="177" mass="18366">MPISSPPPHSPHITQSGSNSCILCTDPVNEPMQMDNSIAGSSPQHSDPSSTSLAPPTLAPPLPVVEIGAISCMIRRPDDGKLKGYNVDYLGAIAAIEEALGASNGAPASVSPLAGKLFVVMGAGGAGKALAYGAYEKGARVVANRTYGEKLYLVSSSLLLISMYFVILHVENTDRDN</sequence>
<dbReference type="InterPro" id="IPR022893">
    <property type="entry name" value="Shikimate_DH_fam"/>
</dbReference>
<protein>
    <submittedName>
        <fullName evidence="2">Uncharacterized protein</fullName>
    </submittedName>
</protein>
<comment type="caution">
    <text evidence="2">The sequence shown here is derived from an EMBL/GenBank/DDBJ whole genome shotgun (WGS) entry which is preliminary data.</text>
</comment>
<dbReference type="GO" id="GO:0009423">
    <property type="term" value="P:chorismate biosynthetic process"/>
    <property type="evidence" value="ECO:0007669"/>
    <property type="project" value="TreeGrafter"/>
</dbReference>
<feature type="compositionally biased region" description="Low complexity" evidence="1">
    <location>
        <begin position="41"/>
        <end position="56"/>
    </location>
</feature>
<dbReference type="Gene3D" id="3.40.50.720">
    <property type="entry name" value="NAD(P)-binding Rossmann-like Domain"/>
    <property type="match status" value="1"/>
</dbReference>
<dbReference type="PANTHER" id="PTHR21089">
    <property type="entry name" value="SHIKIMATE DEHYDROGENASE"/>
    <property type="match status" value="1"/>
</dbReference>
<dbReference type="AlphaFoldDB" id="A0A4U5R1M3"/>
<dbReference type="Gene3D" id="3.40.50.10860">
    <property type="entry name" value="Leucine Dehydrogenase, chain A, domain 1"/>
    <property type="match status" value="1"/>
</dbReference>
<feature type="region of interest" description="Disordered" evidence="1">
    <location>
        <begin position="1"/>
        <end position="57"/>
    </location>
</feature>
<evidence type="ECO:0000256" key="1">
    <source>
        <dbReference type="SAM" id="MobiDB-lite"/>
    </source>
</evidence>
<accession>A0A4U5R1M3</accession>
<dbReference type="STRING" id="43335.A0A4U5R1M3"/>
<feature type="compositionally biased region" description="Pro residues" evidence="1">
    <location>
        <begin position="1"/>
        <end position="10"/>
    </location>
</feature>
<dbReference type="PANTHER" id="PTHR21089:SF12">
    <property type="entry name" value="BIFUNCTIONAL 3-DEHYDROQUINATE DEHYDRATASE_SHIKIMATE DEHYDROGENASE, CHLOROPLASTIC"/>
    <property type="match status" value="1"/>
</dbReference>
<name>A0A4U5R1M3_POPAL</name>
<gene>
    <name evidence="2" type="ORF">D5086_0000012560</name>
</gene>
<dbReference type="SUPFAM" id="SSF51735">
    <property type="entry name" value="NAD(P)-binding Rossmann-fold domains"/>
    <property type="match status" value="1"/>
</dbReference>
<organism evidence="2">
    <name type="scientific">Populus alba</name>
    <name type="common">White poplar</name>
    <dbReference type="NCBI Taxonomy" id="43335"/>
    <lineage>
        <taxon>Eukaryota</taxon>
        <taxon>Viridiplantae</taxon>
        <taxon>Streptophyta</taxon>
        <taxon>Embryophyta</taxon>
        <taxon>Tracheophyta</taxon>
        <taxon>Spermatophyta</taxon>
        <taxon>Magnoliopsida</taxon>
        <taxon>eudicotyledons</taxon>
        <taxon>Gunneridae</taxon>
        <taxon>Pentapetalae</taxon>
        <taxon>rosids</taxon>
        <taxon>fabids</taxon>
        <taxon>Malpighiales</taxon>
        <taxon>Salicaceae</taxon>
        <taxon>Saliceae</taxon>
        <taxon>Populus</taxon>
    </lineage>
</organism>
<dbReference type="EMBL" id="RCHU01000026">
    <property type="protein sequence ID" value="TKS17540.1"/>
    <property type="molecule type" value="Genomic_DNA"/>
</dbReference>
<dbReference type="GO" id="GO:0019632">
    <property type="term" value="P:shikimate metabolic process"/>
    <property type="evidence" value="ECO:0007669"/>
    <property type="project" value="TreeGrafter"/>
</dbReference>
<evidence type="ECO:0000313" key="2">
    <source>
        <dbReference type="EMBL" id="TKS17540.1"/>
    </source>
</evidence>
<proteinExistence type="predicted"/>
<dbReference type="InterPro" id="IPR036291">
    <property type="entry name" value="NAD(P)-bd_dom_sf"/>
</dbReference>
<reference evidence="2" key="1">
    <citation type="submission" date="2018-10" db="EMBL/GenBank/DDBJ databases">
        <title>Population genomic analysis revealed the cold adaptation of white poplar.</title>
        <authorList>
            <person name="Liu Y.-J."/>
        </authorList>
    </citation>
    <scope>NUCLEOTIDE SEQUENCE [LARGE SCALE GENOMIC DNA]</scope>
    <source>
        <strain evidence="2">PAL-ZL1</strain>
    </source>
</reference>